<dbReference type="OrthoDB" id="1410840at2"/>
<name>A0A1T5MVC4_9FIRM</name>
<dbReference type="SUPFAM" id="SSF55874">
    <property type="entry name" value="ATPase domain of HSP90 chaperone/DNA topoisomerase II/histidine kinase"/>
    <property type="match status" value="1"/>
</dbReference>
<evidence type="ECO:0000259" key="5">
    <source>
        <dbReference type="Pfam" id="PF02518"/>
    </source>
</evidence>
<proteinExistence type="predicted"/>
<dbReference type="Proteomes" id="UP000190285">
    <property type="component" value="Unassembled WGS sequence"/>
</dbReference>
<dbReference type="InterPro" id="IPR010559">
    <property type="entry name" value="Sig_transdc_His_kin_internal"/>
</dbReference>
<reference evidence="8 9" key="1">
    <citation type="submission" date="2017-02" db="EMBL/GenBank/DDBJ databases">
        <authorList>
            <person name="Peterson S.W."/>
        </authorList>
    </citation>
    <scope>NUCLEOTIDE SEQUENCE [LARGE SCALE GENOMIC DNA]</scope>
    <source>
        <strain evidence="8 9">M1</strain>
    </source>
</reference>
<dbReference type="InterPro" id="IPR003594">
    <property type="entry name" value="HATPase_dom"/>
</dbReference>
<evidence type="ECO:0000259" key="7">
    <source>
        <dbReference type="Pfam" id="PF10114"/>
    </source>
</evidence>
<dbReference type="STRING" id="36842.SAMN02194393_05384"/>
<keyword evidence="9" id="KW-1185">Reference proteome</keyword>
<comment type="catalytic activity">
    <reaction evidence="1">
        <text>ATP + protein L-histidine = ADP + protein N-phospho-L-histidine.</text>
        <dbReference type="EC" id="2.7.13.3"/>
    </reaction>
</comment>
<dbReference type="InterPro" id="IPR036890">
    <property type="entry name" value="HATPase_C_sf"/>
</dbReference>
<keyword evidence="4" id="KW-0175">Coiled coil</keyword>
<dbReference type="Gene3D" id="3.30.565.10">
    <property type="entry name" value="Histidine kinase-like ATPase, C-terminal domain"/>
    <property type="match status" value="1"/>
</dbReference>
<dbReference type="GO" id="GO:0016020">
    <property type="term" value="C:membrane"/>
    <property type="evidence" value="ECO:0007669"/>
    <property type="project" value="InterPro"/>
</dbReference>
<dbReference type="Pfam" id="PF06580">
    <property type="entry name" value="His_kinase"/>
    <property type="match status" value="1"/>
</dbReference>
<dbReference type="PRINTS" id="PR00344">
    <property type="entry name" value="BCTRLSENSOR"/>
</dbReference>
<dbReference type="Pfam" id="PF02518">
    <property type="entry name" value="HATPase_c"/>
    <property type="match status" value="1"/>
</dbReference>
<sequence length="417" mass="47452">MEKLFHLSEVIDIDVLQNIQDSFANATGLGVVAVDYKGVPVTEYSNFSNFCRLIRRNCKCKERCFYSDAHGGLEAARDGRPHIYICHAGLVDFAIPIIVKGQYLGSIMAGQIKVKDKRYIEDKSMKDTIDIWEKNPEILEAYEKVPSISYKNVSAAADMMHIVANHIVEKGLASIYQDELNKKNMELLKETKIRSELEKALKNAELKALQSQLNPHFLFNVLNTIGRLALLEGAVKTEELVYFFSEMLRYTLKKSTKMVTLEDALSYIKKYLSIQKIRFPDRLDYSIDVPEDVLDMKLPFMTLQPFVENAVNHGIEPKKEGGFVNIIGKILREDLLIKIEDNGIGMNENQVKMILQETEEYDIRSTSTGIGIKNVNNMLINCFGEEYGVKIISKKNKGTTVKIKIPRINNSRRVLNV</sequence>
<feature type="domain" description="Signal transduction histidine kinase internal region" evidence="6">
    <location>
        <begin position="204"/>
        <end position="283"/>
    </location>
</feature>
<gene>
    <name evidence="8" type="ORF">SAMN02194393_05384</name>
</gene>
<dbReference type="Pfam" id="PF10114">
    <property type="entry name" value="PocR"/>
    <property type="match status" value="1"/>
</dbReference>
<dbReference type="InterPro" id="IPR004358">
    <property type="entry name" value="Sig_transdc_His_kin-like_C"/>
</dbReference>
<evidence type="ECO:0000256" key="4">
    <source>
        <dbReference type="SAM" id="Coils"/>
    </source>
</evidence>
<organism evidence="8 9">
    <name type="scientific">Maledivibacter halophilus</name>
    <dbReference type="NCBI Taxonomy" id="36842"/>
    <lineage>
        <taxon>Bacteria</taxon>
        <taxon>Bacillati</taxon>
        <taxon>Bacillota</taxon>
        <taxon>Clostridia</taxon>
        <taxon>Peptostreptococcales</taxon>
        <taxon>Caminicellaceae</taxon>
        <taxon>Maledivibacter</taxon>
    </lineage>
</organism>
<evidence type="ECO:0000259" key="6">
    <source>
        <dbReference type="Pfam" id="PF06580"/>
    </source>
</evidence>
<evidence type="ECO:0000256" key="3">
    <source>
        <dbReference type="ARBA" id="ARBA00023012"/>
    </source>
</evidence>
<dbReference type="InterPro" id="IPR050640">
    <property type="entry name" value="Bact_2-comp_sensor_kinase"/>
</dbReference>
<feature type="domain" description="Histidine kinase/HSP90-like ATPase" evidence="5">
    <location>
        <begin position="302"/>
        <end position="407"/>
    </location>
</feature>
<dbReference type="InterPro" id="IPR018771">
    <property type="entry name" value="PocR_dom"/>
</dbReference>
<dbReference type="EC" id="2.7.13.3" evidence="2"/>
<dbReference type="RefSeq" id="WP_079495949.1">
    <property type="nucleotide sequence ID" value="NZ_FUZT01000026.1"/>
</dbReference>
<evidence type="ECO:0000313" key="8">
    <source>
        <dbReference type="EMBL" id="SKC91808.1"/>
    </source>
</evidence>
<dbReference type="GO" id="GO:0000155">
    <property type="term" value="F:phosphorelay sensor kinase activity"/>
    <property type="evidence" value="ECO:0007669"/>
    <property type="project" value="InterPro"/>
</dbReference>
<dbReference type="EMBL" id="FUZT01000026">
    <property type="protein sequence ID" value="SKC91808.1"/>
    <property type="molecule type" value="Genomic_DNA"/>
</dbReference>
<dbReference type="PANTHER" id="PTHR34220:SF7">
    <property type="entry name" value="SENSOR HISTIDINE KINASE YPDA"/>
    <property type="match status" value="1"/>
</dbReference>
<dbReference type="AlphaFoldDB" id="A0A1T5MVC4"/>
<evidence type="ECO:0000256" key="1">
    <source>
        <dbReference type="ARBA" id="ARBA00000085"/>
    </source>
</evidence>
<accession>A0A1T5MVC4</accession>
<evidence type="ECO:0000313" key="9">
    <source>
        <dbReference type="Proteomes" id="UP000190285"/>
    </source>
</evidence>
<feature type="domain" description="PocR" evidence="7">
    <location>
        <begin position="9"/>
        <end position="171"/>
    </location>
</feature>
<keyword evidence="3" id="KW-0902">Two-component regulatory system</keyword>
<evidence type="ECO:0000256" key="2">
    <source>
        <dbReference type="ARBA" id="ARBA00012438"/>
    </source>
</evidence>
<dbReference type="PANTHER" id="PTHR34220">
    <property type="entry name" value="SENSOR HISTIDINE KINASE YPDA"/>
    <property type="match status" value="1"/>
</dbReference>
<feature type="coiled-coil region" evidence="4">
    <location>
        <begin position="187"/>
        <end position="214"/>
    </location>
</feature>
<protein>
    <recommendedName>
        <fullName evidence="2">histidine kinase</fullName>
        <ecNumber evidence="2">2.7.13.3</ecNumber>
    </recommendedName>
</protein>